<gene>
    <name evidence="1" type="ORF">CEUSTIGMA_g4064.t1</name>
</gene>
<dbReference type="Proteomes" id="UP000232323">
    <property type="component" value="Unassembled WGS sequence"/>
</dbReference>
<protein>
    <submittedName>
        <fullName evidence="1">Uncharacterized protein</fullName>
    </submittedName>
</protein>
<keyword evidence="2" id="KW-1185">Reference proteome</keyword>
<evidence type="ECO:0000313" key="2">
    <source>
        <dbReference type="Proteomes" id="UP000232323"/>
    </source>
</evidence>
<comment type="caution">
    <text evidence="1">The sequence shown here is derived from an EMBL/GenBank/DDBJ whole genome shotgun (WGS) entry which is preliminary data.</text>
</comment>
<dbReference type="PANTHER" id="PTHR20961:SF38">
    <property type="entry name" value="PROTEIN O-LINKED-MANNOSE BETA-1,4-N-ACETYLGLUCOSAMINYLTRANSFERASE 2"/>
    <property type="match status" value="1"/>
</dbReference>
<evidence type="ECO:0000313" key="1">
    <source>
        <dbReference type="EMBL" id="GAX76618.1"/>
    </source>
</evidence>
<organism evidence="1 2">
    <name type="scientific">Chlamydomonas eustigma</name>
    <dbReference type="NCBI Taxonomy" id="1157962"/>
    <lineage>
        <taxon>Eukaryota</taxon>
        <taxon>Viridiplantae</taxon>
        <taxon>Chlorophyta</taxon>
        <taxon>core chlorophytes</taxon>
        <taxon>Chlorophyceae</taxon>
        <taxon>CS clade</taxon>
        <taxon>Chlamydomonadales</taxon>
        <taxon>Chlamydomonadaceae</taxon>
        <taxon>Chlamydomonas</taxon>
    </lineage>
</organism>
<sequence length="633" mass="70464">MKAVANRWPPRRITVLALMLALLILAGLVLIFMNDHGQSFLDFSAASSANTQRNIPIRAQLKTPENTIAPVVTIQSLHQTTQIQIEHVTGNVSEVTRAYRVAPTRHNAMSANTLSWILASHDNEKSKASVTSQKCESMFGITFVDFWRSKRYPLCKAAAGSEIPPLLSSHLVSYPMVYPNLFFPEGGGGGRSRHEKANILESFNVVFDTRSFTTEADQATEGDPRPKAGSIKSSCVLDSQSEAWALTDLRGTREIARSALQAGLDLSVLRPCNASTAKEEGLSIVEHPVLLLHRYDTSNSYHNLEDILSVFVTLAVLNSSDVLSQGIQVIISDQKRLALFPEIWGRLSLPYPLRILYKDVTPGVTCFCHIIHPAFASPSLFHSFWQYPELKEAAKAEGERYCRSSIVIGASHWLRSLFPEITALKREIPTELQTQVQGVPLKTYAVLWISRRNYEKIHKNRLNSWQATRVASNEDELILALSKEILDWNNNACFRRGGGRSAASFKNSKRTLQEEKQQRYLQQQNGCRDKAVVFELQVMELSDTAFYPDQLIKLTRMRILMGVHGAGMSNMIWMTPEQGGVVEVMHNAGGGNLHYANMAGLLNHTYVAVESGGPTLNIVNCVNALKEVMDTVS</sequence>
<dbReference type="InterPro" id="IPR007657">
    <property type="entry name" value="Glycosyltransferase_61"/>
</dbReference>
<dbReference type="AlphaFoldDB" id="A0A250X0L5"/>
<proteinExistence type="predicted"/>
<name>A0A250X0L5_9CHLO</name>
<dbReference type="EMBL" id="BEGY01000018">
    <property type="protein sequence ID" value="GAX76618.1"/>
    <property type="molecule type" value="Genomic_DNA"/>
</dbReference>
<dbReference type="OrthoDB" id="529273at2759"/>
<accession>A0A250X0L5</accession>
<reference evidence="1 2" key="1">
    <citation type="submission" date="2017-08" db="EMBL/GenBank/DDBJ databases">
        <title>Acidophilic green algal genome provides insights into adaptation to an acidic environment.</title>
        <authorList>
            <person name="Hirooka S."/>
            <person name="Hirose Y."/>
            <person name="Kanesaki Y."/>
            <person name="Higuchi S."/>
            <person name="Fujiwara T."/>
            <person name="Onuma R."/>
            <person name="Era A."/>
            <person name="Ohbayashi R."/>
            <person name="Uzuka A."/>
            <person name="Nozaki H."/>
            <person name="Yoshikawa H."/>
            <person name="Miyagishima S.Y."/>
        </authorList>
    </citation>
    <scope>NUCLEOTIDE SEQUENCE [LARGE SCALE GENOMIC DNA]</scope>
    <source>
        <strain evidence="1 2">NIES-2499</strain>
    </source>
</reference>
<dbReference type="PANTHER" id="PTHR20961">
    <property type="entry name" value="GLYCOSYLTRANSFERASE"/>
    <property type="match status" value="1"/>
</dbReference>
<dbReference type="GO" id="GO:0016757">
    <property type="term" value="F:glycosyltransferase activity"/>
    <property type="evidence" value="ECO:0007669"/>
    <property type="project" value="InterPro"/>
</dbReference>